<comment type="caution">
    <text evidence="2">The sequence shown here is derived from an EMBL/GenBank/DDBJ whole genome shotgun (WGS) entry which is preliminary data.</text>
</comment>
<accession>A0A3E3E2W9</accession>
<dbReference type="Proteomes" id="UP000261032">
    <property type="component" value="Unassembled WGS sequence"/>
</dbReference>
<evidence type="ECO:0000313" key="3">
    <source>
        <dbReference type="Proteomes" id="UP000261032"/>
    </source>
</evidence>
<gene>
    <name evidence="2" type="ORF">DXB93_19345</name>
</gene>
<reference evidence="2 3" key="1">
    <citation type="submission" date="2018-08" db="EMBL/GenBank/DDBJ databases">
        <title>A genome reference for cultivated species of the human gut microbiota.</title>
        <authorList>
            <person name="Zou Y."/>
            <person name="Xue W."/>
            <person name="Luo G."/>
        </authorList>
    </citation>
    <scope>NUCLEOTIDE SEQUENCE [LARGE SCALE GENOMIC DNA]</scope>
    <source>
        <strain evidence="2 3">OM06-4</strain>
    </source>
</reference>
<evidence type="ECO:0000256" key="1">
    <source>
        <dbReference type="SAM" id="SignalP"/>
    </source>
</evidence>
<keyword evidence="1" id="KW-0732">Signal</keyword>
<dbReference type="RefSeq" id="WP_117582768.1">
    <property type="nucleotide sequence ID" value="NZ_QUSL01000089.1"/>
</dbReference>
<sequence length="159" mass="17370">MNKIVKKVSIMILTLVLICNVFCTTVSASSRITVYDKGEWTVYLDSPDSAKSYYHLHFYQNSKHIYCLRLDNMNPCDGTKKNKDKVPKSVKKAVMAHSKVKNAVSFHTPAINSGWVKNIVKPLLVAGAAVLVVVSAVNIFTGPIDDVAAWAALSAALGM</sequence>
<dbReference type="EMBL" id="QUSL01000089">
    <property type="protein sequence ID" value="RGD75932.1"/>
    <property type="molecule type" value="Genomic_DNA"/>
</dbReference>
<protein>
    <submittedName>
        <fullName evidence="2">Uncharacterized protein</fullName>
    </submittedName>
</protein>
<feature type="signal peptide" evidence="1">
    <location>
        <begin position="1"/>
        <end position="28"/>
    </location>
</feature>
<feature type="chain" id="PRO_5017687437" evidence="1">
    <location>
        <begin position="29"/>
        <end position="159"/>
    </location>
</feature>
<organism evidence="2 3">
    <name type="scientific">Thomasclavelia ramosa</name>
    <dbReference type="NCBI Taxonomy" id="1547"/>
    <lineage>
        <taxon>Bacteria</taxon>
        <taxon>Bacillati</taxon>
        <taxon>Bacillota</taxon>
        <taxon>Erysipelotrichia</taxon>
        <taxon>Erysipelotrichales</taxon>
        <taxon>Coprobacillaceae</taxon>
        <taxon>Thomasclavelia</taxon>
    </lineage>
</organism>
<proteinExistence type="predicted"/>
<dbReference type="AlphaFoldDB" id="A0A3E3E2W9"/>
<evidence type="ECO:0000313" key="2">
    <source>
        <dbReference type="EMBL" id="RGD75932.1"/>
    </source>
</evidence>
<name>A0A3E3E2W9_9FIRM</name>